<name>A0A2G8LLH0_STIJA</name>
<evidence type="ECO:0000313" key="2">
    <source>
        <dbReference type="Proteomes" id="UP000230750"/>
    </source>
</evidence>
<proteinExistence type="predicted"/>
<dbReference type="AlphaFoldDB" id="A0A2G8LLH0"/>
<gene>
    <name evidence="1" type="ORF">BSL78_01931</name>
</gene>
<keyword evidence="2" id="KW-1185">Reference proteome</keyword>
<dbReference type="Proteomes" id="UP000230750">
    <property type="component" value="Unassembled WGS sequence"/>
</dbReference>
<sequence>MRIDGLITTSASDGTGGNAGGGSGGSIFIKTTNFTGYGELNVNGGNGADSSQLAGSGFGGVEDHFSACDLDFWEIDEAHVTRYANVRFYTPPAKSNVTVIIHRFLGDKTGLLHLQIDQLLFVEVVESMTNESIAPISYRLDAGSEIVFPARVYLIGIRSEFGGYHRYP</sequence>
<dbReference type="EMBL" id="MRZV01000040">
    <property type="protein sequence ID" value="PIK61106.1"/>
    <property type="molecule type" value="Genomic_DNA"/>
</dbReference>
<evidence type="ECO:0000313" key="1">
    <source>
        <dbReference type="EMBL" id="PIK61106.1"/>
    </source>
</evidence>
<protein>
    <submittedName>
        <fullName evidence="1">Uncharacterized protein</fullName>
    </submittedName>
</protein>
<reference evidence="1 2" key="1">
    <citation type="journal article" date="2017" name="PLoS Biol.">
        <title>The sea cucumber genome provides insights into morphological evolution and visceral regeneration.</title>
        <authorList>
            <person name="Zhang X."/>
            <person name="Sun L."/>
            <person name="Yuan J."/>
            <person name="Sun Y."/>
            <person name="Gao Y."/>
            <person name="Zhang L."/>
            <person name="Li S."/>
            <person name="Dai H."/>
            <person name="Hamel J.F."/>
            <person name="Liu C."/>
            <person name="Yu Y."/>
            <person name="Liu S."/>
            <person name="Lin W."/>
            <person name="Guo K."/>
            <person name="Jin S."/>
            <person name="Xu P."/>
            <person name="Storey K.B."/>
            <person name="Huan P."/>
            <person name="Zhang T."/>
            <person name="Zhou Y."/>
            <person name="Zhang J."/>
            <person name="Lin C."/>
            <person name="Li X."/>
            <person name="Xing L."/>
            <person name="Huo D."/>
            <person name="Sun M."/>
            <person name="Wang L."/>
            <person name="Mercier A."/>
            <person name="Li F."/>
            <person name="Yang H."/>
            <person name="Xiang J."/>
        </authorList>
    </citation>
    <scope>NUCLEOTIDE SEQUENCE [LARGE SCALE GENOMIC DNA]</scope>
    <source>
        <strain evidence="1">Shaxun</strain>
        <tissue evidence="1">Muscle</tissue>
    </source>
</reference>
<comment type="caution">
    <text evidence="1">The sequence shown here is derived from an EMBL/GenBank/DDBJ whole genome shotgun (WGS) entry which is preliminary data.</text>
</comment>
<organism evidence="1 2">
    <name type="scientific">Stichopus japonicus</name>
    <name type="common">Sea cucumber</name>
    <dbReference type="NCBI Taxonomy" id="307972"/>
    <lineage>
        <taxon>Eukaryota</taxon>
        <taxon>Metazoa</taxon>
        <taxon>Echinodermata</taxon>
        <taxon>Eleutherozoa</taxon>
        <taxon>Echinozoa</taxon>
        <taxon>Holothuroidea</taxon>
        <taxon>Aspidochirotacea</taxon>
        <taxon>Aspidochirotida</taxon>
        <taxon>Stichopodidae</taxon>
        <taxon>Apostichopus</taxon>
    </lineage>
</organism>
<accession>A0A2G8LLH0</accession>